<dbReference type="Proteomes" id="UP001631969">
    <property type="component" value="Unassembled WGS sequence"/>
</dbReference>
<comment type="caution">
    <text evidence="1">The sequence shown here is derived from an EMBL/GenBank/DDBJ whole genome shotgun (WGS) entry which is preliminary data.</text>
</comment>
<organism evidence="1 2">
    <name type="scientific">Paenibacillus mesotrionivorans</name>
    <dbReference type="NCBI Taxonomy" id="3160968"/>
    <lineage>
        <taxon>Bacteria</taxon>
        <taxon>Bacillati</taxon>
        <taxon>Bacillota</taxon>
        <taxon>Bacilli</taxon>
        <taxon>Bacillales</taxon>
        <taxon>Paenibacillaceae</taxon>
        <taxon>Paenibacillus</taxon>
    </lineage>
</organism>
<gene>
    <name evidence="1" type="ORF">ACI1P1_17750</name>
</gene>
<keyword evidence="2" id="KW-1185">Reference proteome</keyword>
<evidence type="ECO:0000313" key="2">
    <source>
        <dbReference type="Proteomes" id="UP001631969"/>
    </source>
</evidence>
<name>A0ACC7P737_9BACL</name>
<evidence type="ECO:0000313" key="1">
    <source>
        <dbReference type="EMBL" id="MFM9330147.1"/>
    </source>
</evidence>
<sequence>MHTKESLFKQLEEAQIPKEGTVLMHSSMKSIGQVDGGADTVLDALSDYMKDGLLVLPTHTWSYINADNPRYSVEDSPSCVGILTELFRKRPGVIRSLHPTHSVAALGREAAEYVEGAECYDTPCHRESPWGKLLDRKATILLVGVDLKRNTFIHGIEEWVDIPGRLTDGHEPLVTVLPDGREIPVPSRRHCGLRWSLHFWKVEGVLERAGAIRRSQLGDALMWVCDTVRMNEVLSDMLKENPHLFSDNEPLPGEPASS</sequence>
<reference evidence="1" key="1">
    <citation type="submission" date="2024-12" db="EMBL/GenBank/DDBJ databases">
        <authorList>
            <person name="Wu N."/>
        </authorList>
    </citation>
    <scope>NUCLEOTIDE SEQUENCE</scope>
    <source>
        <strain evidence="1">P15</strain>
    </source>
</reference>
<accession>A0ACC7P737</accession>
<dbReference type="EMBL" id="JBJURJ010000011">
    <property type="protein sequence ID" value="MFM9330147.1"/>
    <property type="molecule type" value="Genomic_DNA"/>
</dbReference>
<proteinExistence type="predicted"/>
<protein>
    <submittedName>
        <fullName evidence="1">AAC(3) family N-acetyltransferase</fullName>
    </submittedName>
</protein>